<dbReference type="InterPro" id="IPR018673">
    <property type="entry name" value="DUF2141"/>
</dbReference>
<dbReference type="AlphaFoldDB" id="A0A6P0U8P6"/>
<protein>
    <submittedName>
        <fullName evidence="1">DUF2141 domain-containing protein</fullName>
    </submittedName>
</protein>
<reference evidence="1 2" key="1">
    <citation type="submission" date="2020-01" db="EMBL/GenBank/DDBJ databases">
        <title>Muriicola jejuensis KCTC 22299.</title>
        <authorList>
            <person name="Wang G."/>
        </authorList>
    </citation>
    <scope>NUCLEOTIDE SEQUENCE [LARGE SCALE GENOMIC DNA]</scope>
    <source>
        <strain evidence="1 2">KCTC 22299</strain>
    </source>
</reference>
<gene>
    <name evidence="1" type="ORF">GWK09_00125</name>
</gene>
<sequence length="141" mass="15912">MQKYIWSILILCVLSQNAISQNAQLEIEILGINEVKGKIQIAVYNDSEVFPEKGKAYRVECFEVTSAELNAVIKDLPHNEYAIALFHDINGDQECNLNFIGIPKEPYGFSNNIKPVLKAPSFEVTSIILNADKKIRIKLMD</sequence>
<dbReference type="Proteomes" id="UP000468443">
    <property type="component" value="Unassembled WGS sequence"/>
</dbReference>
<dbReference type="EMBL" id="JAABOP010000001">
    <property type="protein sequence ID" value="NER08912.1"/>
    <property type="molecule type" value="Genomic_DNA"/>
</dbReference>
<proteinExistence type="predicted"/>
<accession>A0A6P0U8P6</accession>
<organism evidence="1 2">
    <name type="scientific">Muriicola jejuensis</name>
    <dbReference type="NCBI Taxonomy" id="504488"/>
    <lineage>
        <taxon>Bacteria</taxon>
        <taxon>Pseudomonadati</taxon>
        <taxon>Bacteroidota</taxon>
        <taxon>Flavobacteriia</taxon>
        <taxon>Flavobacteriales</taxon>
        <taxon>Flavobacteriaceae</taxon>
        <taxon>Muriicola</taxon>
    </lineage>
</organism>
<evidence type="ECO:0000313" key="2">
    <source>
        <dbReference type="Proteomes" id="UP000468443"/>
    </source>
</evidence>
<comment type="caution">
    <text evidence="1">The sequence shown here is derived from an EMBL/GenBank/DDBJ whole genome shotgun (WGS) entry which is preliminary data.</text>
</comment>
<keyword evidence="2" id="KW-1185">Reference proteome</keyword>
<evidence type="ECO:0000313" key="1">
    <source>
        <dbReference type="EMBL" id="NER08912.1"/>
    </source>
</evidence>
<dbReference type="RefSeq" id="WP_163691002.1">
    <property type="nucleotide sequence ID" value="NZ_FXTW01000001.1"/>
</dbReference>
<dbReference type="Pfam" id="PF09912">
    <property type="entry name" value="DUF2141"/>
    <property type="match status" value="1"/>
</dbReference>
<name>A0A6P0U8P6_9FLAO</name>